<dbReference type="InterPro" id="IPR022742">
    <property type="entry name" value="Hydrolase_4"/>
</dbReference>
<dbReference type="Gene3D" id="2.30.42.10">
    <property type="match status" value="1"/>
</dbReference>
<comment type="caution">
    <text evidence="2">The sequence shown here is derived from an EMBL/GenBank/DDBJ whole genome shotgun (WGS) entry which is preliminary data.</text>
</comment>
<dbReference type="SUPFAM" id="SSF53474">
    <property type="entry name" value="alpha/beta-Hydrolases"/>
    <property type="match status" value="1"/>
</dbReference>
<dbReference type="Gene3D" id="3.40.50.1820">
    <property type="entry name" value="alpha/beta hydrolase"/>
    <property type="match status" value="1"/>
</dbReference>
<evidence type="ECO:0000313" key="3">
    <source>
        <dbReference type="Proteomes" id="UP001497527"/>
    </source>
</evidence>
<gene>
    <name evidence="2" type="ORF">T190423A01A_150006</name>
</gene>
<evidence type="ECO:0000259" key="1">
    <source>
        <dbReference type="PROSITE" id="PS50106"/>
    </source>
</evidence>
<dbReference type="InterPro" id="IPR029058">
    <property type="entry name" value="AB_hydrolase_fold"/>
</dbReference>
<dbReference type="PANTHER" id="PTHR43265:SF1">
    <property type="entry name" value="ESTERASE ESTD"/>
    <property type="match status" value="1"/>
</dbReference>
<dbReference type="RefSeq" id="WP_348714272.1">
    <property type="nucleotide sequence ID" value="NZ_CAXJIO010000006.1"/>
</dbReference>
<sequence>MKTRHISLIIIMLLAQNILDAQTLRRKGLLGITMQTLNDSIVKQENLKITSGVLINTVMPNSTFFNLGVKEGDVLSKLNGVSVTTVQDVLVITRPLYEGDKIEADYYSENKRRKKTTSLLGRPIEAFKKANVKYSEVIYKDNVLRSILVAPKNIKNPPVVYFLQGYTCGSVETISDQYPMKKLMNDWLEAGFAIYRIEKPGVGDSKSKKHCLQISFNEELKAFQEGYKDLLKQKSIDTDNIFMFGHSMGGVIAPLLNELKAPRGILTYGSIAQNWYDYMVDLYTIQPKHFGVSEEQIKEDNKINLKFNKDFLINKLSGEEILANKSYADFFSANAINFKQNQYIGRHFDFWQNLSDIDIPGAWSKVKTQVLAMHGEFDIQAISPKGAQKIAEIVNKNGGKGDYILINRADHGFVNFNSMQHNVETLGSGNYLNHAINNYSTDLGKETVNWMKSKLEK</sequence>
<dbReference type="InterPro" id="IPR036034">
    <property type="entry name" value="PDZ_sf"/>
</dbReference>
<protein>
    <submittedName>
        <fullName evidence="2">PDZ domain-containing protein</fullName>
    </submittedName>
</protein>
<dbReference type="Pfam" id="PF12146">
    <property type="entry name" value="Hydrolase_4"/>
    <property type="match status" value="1"/>
</dbReference>
<dbReference type="InterPro" id="IPR001478">
    <property type="entry name" value="PDZ"/>
</dbReference>
<dbReference type="SUPFAM" id="SSF50156">
    <property type="entry name" value="PDZ domain-like"/>
    <property type="match status" value="1"/>
</dbReference>
<dbReference type="PROSITE" id="PS50106">
    <property type="entry name" value="PDZ"/>
    <property type="match status" value="1"/>
</dbReference>
<organism evidence="2 3">
    <name type="scientific">Tenacibaculum polynesiense</name>
    <dbReference type="NCBI Taxonomy" id="3137857"/>
    <lineage>
        <taxon>Bacteria</taxon>
        <taxon>Pseudomonadati</taxon>
        <taxon>Bacteroidota</taxon>
        <taxon>Flavobacteriia</taxon>
        <taxon>Flavobacteriales</taxon>
        <taxon>Flavobacteriaceae</taxon>
        <taxon>Tenacibaculum</taxon>
    </lineage>
</organism>
<proteinExistence type="predicted"/>
<feature type="domain" description="PDZ" evidence="1">
    <location>
        <begin position="27"/>
        <end position="89"/>
    </location>
</feature>
<dbReference type="Proteomes" id="UP001497527">
    <property type="component" value="Unassembled WGS sequence"/>
</dbReference>
<keyword evidence="3" id="KW-1185">Reference proteome</keyword>
<evidence type="ECO:0000313" key="2">
    <source>
        <dbReference type="EMBL" id="CAL2101419.1"/>
    </source>
</evidence>
<dbReference type="EMBL" id="CAXJIO010000006">
    <property type="protein sequence ID" value="CAL2101419.1"/>
    <property type="molecule type" value="Genomic_DNA"/>
</dbReference>
<reference evidence="2 3" key="1">
    <citation type="submission" date="2024-05" db="EMBL/GenBank/DDBJ databases">
        <authorList>
            <person name="Duchaud E."/>
        </authorList>
    </citation>
    <scope>NUCLEOTIDE SEQUENCE [LARGE SCALE GENOMIC DNA]</scope>
    <source>
        <strain evidence="2">Ena-SAMPLE-TAB-13-05-2024-13:56:06:370-140308</strain>
    </source>
</reference>
<name>A0ABP1ESH6_9FLAO</name>
<dbReference type="PANTHER" id="PTHR43265">
    <property type="entry name" value="ESTERASE ESTD"/>
    <property type="match status" value="1"/>
</dbReference>
<accession>A0ABP1ESH6</accession>
<dbReference type="InterPro" id="IPR053145">
    <property type="entry name" value="AB_hydrolase_Est10"/>
</dbReference>